<evidence type="ECO:0000313" key="1">
    <source>
        <dbReference type="EMBL" id="ATZ16848.1"/>
    </source>
</evidence>
<name>A0A2K8NUK7_9MOLU</name>
<gene>
    <name evidence="1" type="ORF">ELUMI_v1c01200</name>
</gene>
<evidence type="ECO:0008006" key="3">
    <source>
        <dbReference type="Google" id="ProtNLM"/>
    </source>
</evidence>
<proteinExistence type="predicted"/>
<dbReference type="AlphaFoldDB" id="A0A2K8NUK7"/>
<accession>A0A2K8NUK7</accession>
<organism evidence="1 2">
    <name type="scientific">Williamsoniiplasma luminosum</name>
    <dbReference type="NCBI Taxonomy" id="214888"/>
    <lineage>
        <taxon>Bacteria</taxon>
        <taxon>Bacillati</taxon>
        <taxon>Mycoplasmatota</taxon>
        <taxon>Mollicutes</taxon>
        <taxon>Entomoplasmatales</taxon>
        <taxon>Williamsoniiplasma</taxon>
    </lineage>
</organism>
<sequence length="391" mass="46430">MVGLDYFLNDKWVQKTSKNLDNNIYATNLPATNNAKFHFSFNQQVNSDKFLFDYFKAYEISDDFSITRDDMRLIEFVSLLLIEGTFEETDYWKIIRKIKEIEAGKKPKNRDEFRIWNLIEIMNLINEDGFKINEDNYELVVHILFRNMGFDLDIKSNYYRNNETPIVFTNAIKPQIKVIDKEVEAFIKYVEKLSDKDISGTTQAGIILNSFLFIYPYQEFSITLAFILSRWYLKRIAPNLQGIQTMYNVGTNWEDFVKKTNQSFEELNLDPFLDFMKQICKNGVNNLYRLSLFQELVEEQKNSPTKVFATLIEQAIVIKIITSKTQSFRLDKIVNNFKIRKVNFVKEEEIKNVIQKMIDLNFLIKKEEKQSTLYELNDQFLEKIRLLLKDQ</sequence>
<protein>
    <recommendedName>
        <fullName evidence="3">Fic family protein</fullName>
    </recommendedName>
</protein>
<dbReference type="KEGG" id="elj:ELUMI_v1c01200"/>
<dbReference type="EMBL" id="CP024963">
    <property type="protein sequence ID" value="ATZ16848.1"/>
    <property type="molecule type" value="Genomic_DNA"/>
</dbReference>
<dbReference type="Gene3D" id="1.10.3290.10">
    <property type="entry name" value="Fido-like domain"/>
    <property type="match status" value="1"/>
</dbReference>
<dbReference type="Proteomes" id="UP000232063">
    <property type="component" value="Chromosome"/>
</dbReference>
<reference evidence="1 2" key="1">
    <citation type="submission" date="2017-11" db="EMBL/GenBank/DDBJ databases">
        <title>Genome sequence of Entomoplasma luminosum PIMN-1 (ATCC 49195).</title>
        <authorList>
            <person name="Lo W.-S."/>
            <person name="Gasparich G.E."/>
            <person name="Kuo C.-H."/>
        </authorList>
    </citation>
    <scope>NUCLEOTIDE SEQUENCE [LARGE SCALE GENOMIC DNA]</scope>
    <source>
        <strain evidence="1 2">PIMN-1</strain>
    </source>
</reference>
<keyword evidence="2" id="KW-1185">Reference proteome</keyword>
<evidence type="ECO:0000313" key="2">
    <source>
        <dbReference type="Proteomes" id="UP000232063"/>
    </source>
</evidence>
<dbReference type="InterPro" id="IPR036597">
    <property type="entry name" value="Fido-like_dom_sf"/>
</dbReference>